<keyword evidence="2" id="KW-0812">Transmembrane</keyword>
<feature type="compositionally biased region" description="Acidic residues" evidence="1">
    <location>
        <begin position="137"/>
        <end position="157"/>
    </location>
</feature>
<dbReference type="KEGG" id="cyp:PCC8801_0794"/>
<dbReference type="HOGENOM" id="CLU_075760_0_0_3"/>
<feature type="region of interest" description="Disordered" evidence="1">
    <location>
        <begin position="208"/>
        <end position="285"/>
    </location>
</feature>
<dbReference type="RefSeq" id="WP_012594152.1">
    <property type="nucleotide sequence ID" value="NC_011726.1"/>
</dbReference>
<feature type="region of interest" description="Disordered" evidence="1">
    <location>
        <begin position="137"/>
        <end position="194"/>
    </location>
</feature>
<evidence type="ECO:0000313" key="4">
    <source>
        <dbReference type="Proteomes" id="UP000008204"/>
    </source>
</evidence>
<evidence type="ECO:0000313" key="3">
    <source>
        <dbReference type="EMBL" id="ACK64876.1"/>
    </source>
</evidence>
<reference evidence="4" key="1">
    <citation type="journal article" date="2011" name="MBio">
        <title>Novel metabolic attributes of the genus Cyanothece, comprising a group of unicellular nitrogen-fixing Cyanobacteria.</title>
        <authorList>
            <person name="Bandyopadhyay A."/>
            <person name="Elvitigala T."/>
            <person name="Welsh E."/>
            <person name="Stockel J."/>
            <person name="Liberton M."/>
            <person name="Min H."/>
            <person name="Sherman L.A."/>
            <person name="Pakrasi H.B."/>
        </authorList>
    </citation>
    <scope>NUCLEOTIDE SEQUENCE [LARGE SCALE GENOMIC DNA]</scope>
    <source>
        <strain evidence="4">PCC 8801</strain>
    </source>
</reference>
<proteinExistence type="predicted"/>
<keyword evidence="2" id="KW-0472">Membrane</keyword>
<evidence type="ECO:0000256" key="1">
    <source>
        <dbReference type="SAM" id="MobiDB-lite"/>
    </source>
</evidence>
<dbReference type="STRING" id="41431.PCC8801_0794"/>
<dbReference type="AlphaFoldDB" id="B7JYK6"/>
<sequence length="308" mass="34511">MTGKVFNGSPAAFLVLILPLAAGVILLYEAWLWLLGLIGLTILWKVWDKYQWQQLCFQINPTFNDLLQENQGCLTPMDLSLKTNLTAKSAKRFLQRKADEYGAYCKDLPEQGPVYYFITASTLGSIFDDSEPLEMAVEEEEDIESPELNLEEEEIEPSEPSVKEEEDIEPSPSSPPQSILKILETPPEQPSQTTVTAFAQLAELKEERQQLGETQTEPLFSVESEPLAPPASSSASETLPSSEEIPKTQGKLSLIQVDLAKRLDTTPSTIGRRKTDPNFSEWTQSKDPEGIAWKYLRKSRVFVPVDTD</sequence>
<dbReference type="OrthoDB" id="490216at2"/>
<keyword evidence="4" id="KW-1185">Reference proteome</keyword>
<accession>B7JYK6</accession>
<feature type="compositionally biased region" description="Low complexity" evidence="1">
    <location>
        <begin position="223"/>
        <end position="243"/>
    </location>
</feature>
<name>B7JYK6_RIPO1</name>
<organism evidence="3 4">
    <name type="scientific">Rippkaea orientalis (strain PCC 8801 / RF-1)</name>
    <name type="common">Cyanothece sp. (strain PCC 8801)</name>
    <dbReference type="NCBI Taxonomy" id="41431"/>
    <lineage>
        <taxon>Bacteria</taxon>
        <taxon>Bacillati</taxon>
        <taxon>Cyanobacteriota</taxon>
        <taxon>Cyanophyceae</taxon>
        <taxon>Oscillatoriophycideae</taxon>
        <taxon>Chroococcales</taxon>
        <taxon>Aphanothecaceae</taxon>
        <taxon>Rippkaea</taxon>
        <taxon>Rippkaea orientalis</taxon>
    </lineage>
</organism>
<evidence type="ECO:0000256" key="2">
    <source>
        <dbReference type="SAM" id="Phobius"/>
    </source>
</evidence>
<dbReference type="eggNOG" id="COG3170">
    <property type="taxonomic scope" value="Bacteria"/>
</dbReference>
<protein>
    <submittedName>
        <fullName evidence="3">Uncharacterized protein</fullName>
    </submittedName>
</protein>
<dbReference type="Proteomes" id="UP000008204">
    <property type="component" value="Chromosome"/>
</dbReference>
<dbReference type="EMBL" id="CP001287">
    <property type="protein sequence ID" value="ACK64876.1"/>
    <property type="molecule type" value="Genomic_DNA"/>
</dbReference>
<gene>
    <name evidence="3" type="ordered locus">PCC8801_0794</name>
</gene>
<feature type="transmembrane region" description="Helical" evidence="2">
    <location>
        <begin position="12"/>
        <end position="44"/>
    </location>
</feature>
<keyword evidence="2" id="KW-1133">Transmembrane helix</keyword>